<dbReference type="RefSeq" id="WP_238461830.1">
    <property type="nucleotide sequence ID" value="NZ_JAKLJA010000001.1"/>
</dbReference>
<keyword evidence="2" id="KW-1185">Reference proteome</keyword>
<comment type="caution">
    <text evidence="1">The sequence shown here is derived from an EMBL/GenBank/DDBJ whole genome shotgun (WGS) entry which is preliminary data.</text>
</comment>
<dbReference type="AlphaFoldDB" id="A0A9X1RN11"/>
<evidence type="ECO:0000313" key="1">
    <source>
        <dbReference type="EMBL" id="MCG5072063.1"/>
    </source>
</evidence>
<sequence length="244" mass="26790">MRDETMHAIDLILALPPTGDPAGNPTVILRRLVERWSPEVFLPMECRAAVSGEPFCWPPSASPDRDAAPWPGETVAQWPVTKLDGHAAIKPDVFDHLPAGDRYAVQLIGGLRFVEPDLCAEPAWYGRVTAADTAGQPPILLTLAYVSFHWQPNWREIRLRFPMLGYPLSGQLPRFDDEGRPFGQQPADIVERNRRSVIGAFAHCASALGFDPAQVSWSVETEEGTPAAVHEAIAALLQEATGRI</sequence>
<evidence type="ECO:0000313" key="2">
    <source>
        <dbReference type="Proteomes" id="UP001139308"/>
    </source>
</evidence>
<reference evidence="1" key="1">
    <citation type="submission" date="2022-01" db="EMBL/GenBank/DDBJ databases">
        <title>Genome sequence and assembly of Parabukholderia sp. RG36.</title>
        <authorList>
            <person name="Chhetri G."/>
        </authorList>
    </citation>
    <scope>NUCLEOTIDE SEQUENCE</scope>
    <source>
        <strain evidence="1">RG36</strain>
    </source>
</reference>
<gene>
    <name evidence="1" type="ORF">L5014_01585</name>
</gene>
<dbReference type="Proteomes" id="UP001139308">
    <property type="component" value="Unassembled WGS sequence"/>
</dbReference>
<accession>A0A9X1RN11</accession>
<organism evidence="1 2">
    <name type="scientific">Paraburkholderia tagetis</name>
    <dbReference type="NCBI Taxonomy" id="2913261"/>
    <lineage>
        <taxon>Bacteria</taxon>
        <taxon>Pseudomonadati</taxon>
        <taxon>Pseudomonadota</taxon>
        <taxon>Betaproteobacteria</taxon>
        <taxon>Burkholderiales</taxon>
        <taxon>Burkholderiaceae</taxon>
        <taxon>Paraburkholderia</taxon>
    </lineage>
</organism>
<dbReference type="EMBL" id="JAKLJA010000001">
    <property type="protein sequence ID" value="MCG5072063.1"/>
    <property type="molecule type" value="Genomic_DNA"/>
</dbReference>
<name>A0A9X1RN11_9BURK</name>
<proteinExistence type="predicted"/>
<protein>
    <submittedName>
        <fullName evidence="1">Uncharacterized protein</fullName>
    </submittedName>
</protein>